<evidence type="ECO:0000256" key="3">
    <source>
        <dbReference type="ARBA" id="ARBA00022833"/>
    </source>
</evidence>
<keyword evidence="1" id="KW-0479">Metal-binding</keyword>
<organism evidence="6 7">
    <name type="scientific">Fusarium torulosum</name>
    <dbReference type="NCBI Taxonomy" id="33205"/>
    <lineage>
        <taxon>Eukaryota</taxon>
        <taxon>Fungi</taxon>
        <taxon>Dikarya</taxon>
        <taxon>Ascomycota</taxon>
        <taxon>Pezizomycotina</taxon>
        <taxon>Sordariomycetes</taxon>
        <taxon>Hypocreomycetidae</taxon>
        <taxon>Hypocreales</taxon>
        <taxon>Nectriaceae</taxon>
        <taxon>Fusarium</taxon>
    </lineage>
</organism>
<sequence length="567" mass="64069">MAFHNWIDMRFGEQQELSPILVEHRPAYSVFDYQAFQPRIVLSIGGAEKRHFYRSIDLDDRLQCGAGILLRPVQLATLILDCELHNYTHFDSIQRHRSSGEKVLHPLHCTLYRHSAPHKIAQFAFDMYWQLLFPFASTVLLFLDDLGGVGPVVEILASWARRARLTAISAPPRILVLYHWRNRKEMETFESRLRARILCSTPGTKVSNQNGVASPIYLQDQLAFESVWLIPTWKAASEFLPQTDASFAVRELAGYGFSSDHLKRLLQTAVLQFSQSDGQQIDFHQAVRLRNPPSDQLTEKFVRFFSITKDTDVDPINIIASALDLDAHPPGMHFFPPRLTFEKIYRAALYQAESFLNKDGLSDQAVWRDCTEDNLCLVCLVRTTSTTLDCKHQLCDTCVIICGIRESPDAPDVKIMKCPLCGMRHGRPILLQPCTSGSRVLELGGTSMSKWAMVKFLKDVQSFVGVPLSLQEHFDVVIGSGIGLFFAQTIFLEGWSLSDCQYHLKNLGDPKVDRQQSLVSFGKGLTWKMGRTAKCGGTNIVFIFEGHHSVERHSEGKDAHNFAPPTT</sequence>
<dbReference type="InterPro" id="IPR001841">
    <property type="entry name" value="Znf_RING"/>
</dbReference>
<dbReference type="PROSITE" id="PS00518">
    <property type="entry name" value="ZF_RING_1"/>
    <property type="match status" value="1"/>
</dbReference>
<comment type="caution">
    <text evidence="6">The sequence shown here is derived from an EMBL/GenBank/DDBJ whole genome shotgun (WGS) entry which is preliminary data.</text>
</comment>
<evidence type="ECO:0000313" key="7">
    <source>
        <dbReference type="Proteomes" id="UP001187734"/>
    </source>
</evidence>
<evidence type="ECO:0000259" key="5">
    <source>
        <dbReference type="PROSITE" id="PS50089"/>
    </source>
</evidence>
<evidence type="ECO:0000256" key="4">
    <source>
        <dbReference type="PROSITE-ProRule" id="PRU00175"/>
    </source>
</evidence>
<dbReference type="PROSITE" id="PS50089">
    <property type="entry name" value="ZF_RING_2"/>
    <property type="match status" value="1"/>
</dbReference>
<dbReference type="GO" id="GO:0008270">
    <property type="term" value="F:zinc ion binding"/>
    <property type="evidence" value="ECO:0007669"/>
    <property type="project" value="UniProtKB-KW"/>
</dbReference>
<dbReference type="InterPro" id="IPR017907">
    <property type="entry name" value="Znf_RING_CS"/>
</dbReference>
<evidence type="ECO:0000256" key="1">
    <source>
        <dbReference type="ARBA" id="ARBA00022723"/>
    </source>
</evidence>
<name>A0AAE8SE18_9HYPO</name>
<gene>
    <name evidence="6" type="ORF">FTOL_02118</name>
</gene>
<keyword evidence="7" id="KW-1185">Reference proteome</keyword>
<proteinExistence type="predicted"/>
<keyword evidence="2 4" id="KW-0863">Zinc-finger</keyword>
<dbReference type="AlphaFoldDB" id="A0AAE8SE18"/>
<dbReference type="EMBL" id="ONZP01000058">
    <property type="protein sequence ID" value="SPJ72390.1"/>
    <property type="molecule type" value="Genomic_DNA"/>
</dbReference>
<accession>A0AAE8SE18</accession>
<keyword evidence="3" id="KW-0862">Zinc</keyword>
<feature type="domain" description="RING-type" evidence="5">
    <location>
        <begin position="376"/>
        <end position="421"/>
    </location>
</feature>
<evidence type="ECO:0000313" key="6">
    <source>
        <dbReference type="EMBL" id="SPJ72390.1"/>
    </source>
</evidence>
<protein>
    <recommendedName>
        <fullName evidence="5">RING-type domain-containing protein</fullName>
    </recommendedName>
</protein>
<evidence type="ECO:0000256" key="2">
    <source>
        <dbReference type="ARBA" id="ARBA00022771"/>
    </source>
</evidence>
<reference evidence="6" key="1">
    <citation type="submission" date="2018-03" db="EMBL/GenBank/DDBJ databases">
        <authorList>
            <person name="Guldener U."/>
        </authorList>
    </citation>
    <scope>NUCLEOTIDE SEQUENCE</scope>
</reference>
<dbReference type="Proteomes" id="UP001187734">
    <property type="component" value="Unassembled WGS sequence"/>
</dbReference>